<dbReference type="Proteomes" id="UP000641646">
    <property type="component" value="Unassembled WGS sequence"/>
</dbReference>
<dbReference type="CDD" id="cd01948">
    <property type="entry name" value="EAL"/>
    <property type="match status" value="1"/>
</dbReference>
<dbReference type="InterPro" id="IPR036097">
    <property type="entry name" value="HisK_dim/P_sf"/>
</dbReference>
<dbReference type="Gene3D" id="3.20.20.450">
    <property type="entry name" value="EAL domain"/>
    <property type="match status" value="1"/>
</dbReference>
<evidence type="ECO:0000256" key="1">
    <source>
        <dbReference type="ARBA" id="ARBA00000085"/>
    </source>
</evidence>
<comment type="caution">
    <text evidence="4">The sequence shown here is derived from an EMBL/GenBank/DDBJ whole genome shotgun (WGS) entry which is preliminary data.</text>
</comment>
<feature type="domain" description="EAL" evidence="3">
    <location>
        <begin position="102"/>
        <end position="353"/>
    </location>
</feature>
<dbReference type="InterPro" id="IPR003661">
    <property type="entry name" value="HisK_dim/P_dom"/>
</dbReference>
<dbReference type="SUPFAM" id="SSF47384">
    <property type="entry name" value="Homodimeric domain of signal transducing histidine kinase"/>
    <property type="match status" value="1"/>
</dbReference>
<sequence>MTKITVGDQNHTWENNLPDVFAASDADQCATLVSYELRTPLTSIRGALSLLLSGKLGTLTKQSQRLLEIAIKNTDRLMRLTRAIENDEELSLSILTATNLALYRLENDLRLAIEHKELELYYQPIVCLETNRITGFEALTRWRHPQRGFISPTEFIPIAEKTRLINPLGTWAIESACRQLKSWQQQFPNCQPLTMSVNVSSIQLSQLDLVEQVQRILHETGVASSSLRLEITESTIMENPTRAIATLKQLKSLGLKLYLDDFGTGYSSLSCLHELPIDVLKIDRSFVTQKKWDLIWTIMMLAYSQKLEAIAEGVETAEQLAQLKLLGCQKAQGYFFSQPVNVEAAEALLTEFTQAGNFTPGWKLNS</sequence>
<name>A0A926VEV0_9CYAN</name>
<proteinExistence type="predicted"/>
<reference evidence="4" key="1">
    <citation type="journal article" date="2015" name="ISME J.">
        <title>Draft Genome Sequence of Streptomyces incarnatus NRRL8089, which Produces the Nucleoside Antibiotic Sinefungin.</title>
        <authorList>
            <person name="Oshima K."/>
            <person name="Hattori M."/>
            <person name="Shimizu H."/>
            <person name="Fukuda K."/>
            <person name="Nemoto M."/>
            <person name="Inagaki K."/>
            <person name="Tamura T."/>
        </authorList>
    </citation>
    <scope>NUCLEOTIDE SEQUENCE</scope>
    <source>
        <strain evidence="4">FACHB-1375</strain>
    </source>
</reference>
<organism evidence="4 5">
    <name type="scientific">Aerosakkonema funiforme FACHB-1375</name>
    <dbReference type="NCBI Taxonomy" id="2949571"/>
    <lineage>
        <taxon>Bacteria</taxon>
        <taxon>Bacillati</taxon>
        <taxon>Cyanobacteriota</taxon>
        <taxon>Cyanophyceae</taxon>
        <taxon>Oscillatoriophycideae</taxon>
        <taxon>Aerosakkonematales</taxon>
        <taxon>Aerosakkonemataceae</taxon>
        <taxon>Aerosakkonema</taxon>
    </lineage>
</organism>
<dbReference type="Gene3D" id="1.10.287.130">
    <property type="match status" value="1"/>
</dbReference>
<dbReference type="SUPFAM" id="SSF141868">
    <property type="entry name" value="EAL domain-like"/>
    <property type="match status" value="1"/>
</dbReference>
<dbReference type="PANTHER" id="PTHR33121:SF70">
    <property type="entry name" value="SIGNALING PROTEIN YKOW"/>
    <property type="match status" value="1"/>
</dbReference>
<dbReference type="InterPro" id="IPR001633">
    <property type="entry name" value="EAL_dom"/>
</dbReference>
<comment type="catalytic activity">
    <reaction evidence="1">
        <text>ATP + protein L-histidine = ADP + protein N-phospho-L-histidine.</text>
        <dbReference type="EC" id="2.7.13.3"/>
    </reaction>
</comment>
<dbReference type="SMART" id="SM00388">
    <property type="entry name" value="HisKA"/>
    <property type="match status" value="1"/>
</dbReference>
<dbReference type="Pfam" id="PF00512">
    <property type="entry name" value="HisKA"/>
    <property type="match status" value="1"/>
</dbReference>
<dbReference type="PANTHER" id="PTHR33121">
    <property type="entry name" value="CYCLIC DI-GMP PHOSPHODIESTERASE PDEF"/>
    <property type="match status" value="1"/>
</dbReference>
<dbReference type="PROSITE" id="PS50883">
    <property type="entry name" value="EAL"/>
    <property type="match status" value="1"/>
</dbReference>
<dbReference type="EC" id="2.7.13.3" evidence="2"/>
<dbReference type="SMART" id="SM00052">
    <property type="entry name" value="EAL"/>
    <property type="match status" value="1"/>
</dbReference>
<gene>
    <name evidence="4" type="ORF">H6G03_11270</name>
</gene>
<dbReference type="GO" id="GO:0000155">
    <property type="term" value="F:phosphorelay sensor kinase activity"/>
    <property type="evidence" value="ECO:0007669"/>
    <property type="project" value="InterPro"/>
</dbReference>
<evidence type="ECO:0000256" key="2">
    <source>
        <dbReference type="ARBA" id="ARBA00012438"/>
    </source>
</evidence>
<protein>
    <recommendedName>
        <fullName evidence="2">histidine kinase</fullName>
        <ecNumber evidence="2">2.7.13.3</ecNumber>
    </recommendedName>
</protein>
<dbReference type="CDD" id="cd00082">
    <property type="entry name" value="HisKA"/>
    <property type="match status" value="1"/>
</dbReference>
<evidence type="ECO:0000313" key="5">
    <source>
        <dbReference type="Proteomes" id="UP000641646"/>
    </source>
</evidence>
<reference evidence="4" key="2">
    <citation type="submission" date="2020-08" db="EMBL/GenBank/DDBJ databases">
        <authorList>
            <person name="Chen M."/>
            <person name="Teng W."/>
            <person name="Zhao L."/>
            <person name="Hu C."/>
            <person name="Zhou Y."/>
            <person name="Han B."/>
            <person name="Song L."/>
            <person name="Shu W."/>
        </authorList>
    </citation>
    <scope>NUCLEOTIDE SEQUENCE</scope>
    <source>
        <strain evidence="4">FACHB-1375</strain>
    </source>
</reference>
<accession>A0A926VEV0</accession>
<keyword evidence="5" id="KW-1185">Reference proteome</keyword>
<dbReference type="EMBL" id="JACJPW010000024">
    <property type="protein sequence ID" value="MBD2181677.1"/>
    <property type="molecule type" value="Genomic_DNA"/>
</dbReference>
<dbReference type="GO" id="GO:0071111">
    <property type="term" value="F:cyclic-guanylate-specific phosphodiesterase activity"/>
    <property type="evidence" value="ECO:0007669"/>
    <property type="project" value="InterPro"/>
</dbReference>
<evidence type="ECO:0000313" key="4">
    <source>
        <dbReference type="EMBL" id="MBD2181677.1"/>
    </source>
</evidence>
<dbReference type="InterPro" id="IPR050706">
    <property type="entry name" value="Cyclic-di-GMP_PDE-like"/>
</dbReference>
<dbReference type="AlphaFoldDB" id="A0A926VEV0"/>
<dbReference type="RefSeq" id="WP_190464485.1">
    <property type="nucleotide sequence ID" value="NZ_JACJPW010000024.1"/>
</dbReference>
<evidence type="ECO:0000259" key="3">
    <source>
        <dbReference type="PROSITE" id="PS50883"/>
    </source>
</evidence>
<dbReference type="InterPro" id="IPR035919">
    <property type="entry name" value="EAL_sf"/>
</dbReference>
<dbReference type="Pfam" id="PF00563">
    <property type="entry name" value="EAL"/>
    <property type="match status" value="1"/>
</dbReference>